<feature type="region of interest" description="Disordered" evidence="1">
    <location>
        <begin position="173"/>
        <end position="192"/>
    </location>
</feature>
<dbReference type="GO" id="GO:0070941">
    <property type="term" value="P:eisosome assembly"/>
    <property type="evidence" value="ECO:0007669"/>
    <property type="project" value="TreeGrafter"/>
</dbReference>
<comment type="caution">
    <text evidence="2">The sequence shown here is derived from an EMBL/GenBank/DDBJ whole genome shotgun (WGS) entry which is preliminary data.</text>
</comment>
<feature type="compositionally biased region" description="Basic and acidic residues" evidence="1">
    <location>
        <begin position="784"/>
        <end position="797"/>
    </location>
</feature>
<organism evidence="2 3">
    <name type="scientific">Polychaeton citri CBS 116435</name>
    <dbReference type="NCBI Taxonomy" id="1314669"/>
    <lineage>
        <taxon>Eukaryota</taxon>
        <taxon>Fungi</taxon>
        <taxon>Dikarya</taxon>
        <taxon>Ascomycota</taxon>
        <taxon>Pezizomycotina</taxon>
        <taxon>Dothideomycetes</taxon>
        <taxon>Dothideomycetidae</taxon>
        <taxon>Capnodiales</taxon>
        <taxon>Capnodiaceae</taxon>
        <taxon>Polychaeton</taxon>
    </lineage>
</organism>
<accession>A0A9P4UKJ4</accession>
<dbReference type="PANTHER" id="PTHR28298:SF1">
    <property type="entry name" value="EISOSOME PROTEIN 1"/>
    <property type="match status" value="1"/>
</dbReference>
<feature type="compositionally biased region" description="Low complexity" evidence="1">
    <location>
        <begin position="597"/>
        <end position="620"/>
    </location>
</feature>
<keyword evidence="3" id="KW-1185">Reference proteome</keyword>
<feature type="compositionally biased region" description="Acidic residues" evidence="1">
    <location>
        <begin position="660"/>
        <end position="671"/>
    </location>
</feature>
<feature type="region of interest" description="Disordered" evidence="1">
    <location>
        <begin position="1"/>
        <end position="60"/>
    </location>
</feature>
<name>A0A9P4UKJ4_9PEZI</name>
<dbReference type="EMBL" id="MU003908">
    <property type="protein sequence ID" value="KAF2715995.1"/>
    <property type="molecule type" value="Genomic_DNA"/>
</dbReference>
<feature type="compositionally biased region" description="Basic and acidic residues" evidence="1">
    <location>
        <begin position="708"/>
        <end position="718"/>
    </location>
</feature>
<dbReference type="AlphaFoldDB" id="A0A9P4UKJ4"/>
<feature type="compositionally biased region" description="Basic residues" evidence="1">
    <location>
        <begin position="852"/>
        <end position="866"/>
    </location>
</feature>
<feature type="compositionally biased region" description="Basic and acidic residues" evidence="1">
    <location>
        <begin position="932"/>
        <end position="947"/>
    </location>
</feature>
<evidence type="ECO:0008006" key="4">
    <source>
        <dbReference type="Google" id="ProtNLM"/>
    </source>
</evidence>
<feature type="compositionally biased region" description="Polar residues" evidence="1">
    <location>
        <begin position="395"/>
        <end position="404"/>
    </location>
</feature>
<dbReference type="InterPro" id="IPR024527">
    <property type="entry name" value="Eisosome1"/>
</dbReference>
<feature type="region of interest" description="Disordered" evidence="1">
    <location>
        <begin position="455"/>
        <end position="482"/>
    </location>
</feature>
<feature type="compositionally biased region" description="Polar residues" evidence="1">
    <location>
        <begin position="811"/>
        <end position="822"/>
    </location>
</feature>
<feature type="region of interest" description="Disordered" evidence="1">
    <location>
        <begin position="494"/>
        <end position="947"/>
    </location>
</feature>
<sequence>MAADTSSVATAGEQMACPDPSVHEKNHKLSEQASSAALYVTHPERQSQRESVLGNDGKLSSRSAAASLKYARAQDLPSYPSHGVNTLTSAGQAANVAKDYKMKDLWQPGLSSAGSKAALIAHQGGGKVDLWQPTASEAGNSAAVLAMRNQKSVELDRGYTADGRNKALLAATKSHHDGRRRAGSTPTTVHPAYPDSHNSAFNALNAATVSHRQGTIKRPEPDSNRIGSEAMEAARIKNSHMDPKMFTEHPDVDIEVEDRKRQAALRASAVSMAKDMYDYNTRTTSTTGDGGAAAGAGFAQKNAPVGTVEKDLKQEAMRYIHLQEAAHKLANERLAKVEKEFEYRRKMEYYGYDTQPKRSRLSMRGRNRSASDPPERDSDNSDSEDERQARRVRSQMAQLNTQVSGVDAQKQQKDRALLLAAAQKKVQDHMSTLDKKVYADTGKVSDSMLEEWESKARAKAETEKEDRVKNHGKTHIGGGKYMDQSAIEAIALARLKPTLNELDKNAEEKRARDEETRLEKEAQEREKNDKKQKGRDEKAEAKQIKSEEKEKARQEKAQRKAAEKQEKDADKARKLDEKAKAKEDKRRSKDTKKDVEGATTVAAGAAGAVAAAGAVGATEASDQVVPSIEEPPAEASGSTAPRRANLERHISHISTSSSESESESEESEDESAASPMQTKSIEEKPAVIGAGTAGTAGGILPTLSSGSKVEKETIKKEESEPEPESPRKSRVRGIFSKLGRGRSKSEREPGKIISDPKQSSAAEEPSSAVVVSSSSNPRPSESTVDPRKSVDTSDHVGIDGPIGDNRHVSGMNGNPGASSPSSFARRDRSLSPVSSLSSSGVEEDDFDEGKTGRMKRAFGLGRKKSTKEKGKGKEKSVGEEDLPVAVDSQEHAPLEKQISNTTNSDDGNETFEEARDTFDSAASPQPAFAGQKKHDGEGRETRFHEEM</sequence>
<gene>
    <name evidence="2" type="ORF">K431DRAFT_316861</name>
</gene>
<reference evidence="2" key="1">
    <citation type="journal article" date="2020" name="Stud. Mycol.">
        <title>101 Dothideomycetes genomes: a test case for predicting lifestyles and emergence of pathogens.</title>
        <authorList>
            <person name="Haridas S."/>
            <person name="Albert R."/>
            <person name="Binder M."/>
            <person name="Bloem J."/>
            <person name="Labutti K."/>
            <person name="Salamov A."/>
            <person name="Andreopoulos B."/>
            <person name="Baker S."/>
            <person name="Barry K."/>
            <person name="Bills G."/>
            <person name="Bluhm B."/>
            <person name="Cannon C."/>
            <person name="Castanera R."/>
            <person name="Culley D."/>
            <person name="Daum C."/>
            <person name="Ezra D."/>
            <person name="Gonzalez J."/>
            <person name="Henrissat B."/>
            <person name="Kuo A."/>
            <person name="Liang C."/>
            <person name="Lipzen A."/>
            <person name="Lutzoni F."/>
            <person name="Magnuson J."/>
            <person name="Mondo S."/>
            <person name="Nolan M."/>
            <person name="Ohm R."/>
            <person name="Pangilinan J."/>
            <person name="Park H.-J."/>
            <person name="Ramirez L."/>
            <person name="Alfaro M."/>
            <person name="Sun H."/>
            <person name="Tritt A."/>
            <person name="Yoshinaga Y."/>
            <person name="Zwiers L.-H."/>
            <person name="Turgeon B."/>
            <person name="Goodwin S."/>
            <person name="Spatafora J."/>
            <person name="Crous P."/>
            <person name="Grigoriev I."/>
        </authorList>
    </citation>
    <scope>NUCLEOTIDE SEQUENCE</scope>
    <source>
        <strain evidence="2">CBS 116435</strain>
    </source>
</reference>
<feature type="compositionally biased region" description="Basic and acidic residues" evidence="1">
    <location>
        <begin position="501"/>
        <end position="596"/>
    </location>
</feature>
<dbReference type="PANTHER" id="PTHR28298">
    <property type="entry name" value="EISOSOME PROTEIN 1"/>
    <property type="match status" value="1"/>
</dbReference>
<dbReference type="Proteomes" id="UP000799441">
    <property type="component" value="Unassembled WGS sequence"/>
</dbReference>
<evidence type="ECO:0000313" key="3">
    <source>
        <dbReference type="Proteomes" id="UP000799441"/>
    </source>
</evidence>
<feature type="compositionally biased region" description="Basic and acidic residues" evidence="1">
    <location>
        <begin position="21"/>
        <end position="30"/>
    </location>
</feature>
<protein>
    <recommendedName>
        <fullName evidence="4">Eisosome protein 1</fullName>
    </recommendedName>
</protein>
<dbReference type="Pfam" id="PF12757">
    <property type="entry name" value="Eisosome1"/>
    <property type="match status" value="1"/>
</dbReference>
<feature type="region of interest" description="Disordered" evidence="1">
    <location>
        <begin position="354"/>
        <end position="408"/>
    </location>
</feature>
<feature type="compositionally biased region" description="Low complexity" evidence="1">
    <location>
        <begin position="830"/>
        <end position="839"/>
    </location>
</feature>
<feature type="compositionally biased region" description="Low complexity" evidence="1">
    <location>
        <begin position="759"/>
        <end position="782"/>
    </location>
</feature>
<proteinExistence type="predicted"/>
<evidence type="ECO:0000313" key="2">
    <source>
        <dbReference type="EMBL" id="KAF2715995.1"/>
    </source>
</evidence>
<evidence type="ECO:0000256" key="1">
    <source>
        <dbReference type="SAM" id="MobiDB-lite"/>
    </source>
</evidence>
<feature type="compositionally biased region" description="Basic and acidic residues" evidence="1">
    <location>
        <begin position="867"/>
        <end position="878"/>
    </location>
</feature>
<feature type="compositionally biased region" description="Basic residues" evidence="1">
    <location>
        <begin position="357"/>
        <end position="367"/>
    </location>
</feature>
<feature type="compositionally biased region" description="Basic and acidic residues" evidence="1">
    <location>
        <begin position="455"/>
        <end position="469"/>
    </location>
</feature>
<dbReference type="OrthoDB" id="4070583at2759"/>